<reference evidence="1" key="1">
    <citation type="submission" date="2020-04" db="EMBL/GenBank/DDBJ databases">
        <authorList>
            <person name="Broberg M."/>
        </authorList>
    </citation>
    <scope>NUCLEOTIDE SEQUENCE</scope>
</reference>
<organism evidence="1 2">
    <name type="scientific">Clonostachys rosea f. rosea IK726</name>
    <dbReference type="NCBI Taxonomy" id="1349383"/>
    <lineage>
        <taxon>Eukaryota</taxon>
        <taxon>Fungi</taxon>
        <taxon>Dikarya</taxon>
        <taxon>Ascomycota</taxon>
        <taxon>Pezizomycotina</taxon>
        <taxon>Sordariomycetes</taxon>
        <taxon>Hypocreomycetidae</taxon>
        <taxon>Hypocreales</taxon>
        <taxon>Bionectriaceae</taxon>
        <taxon>Clonostachys</taxon>
    </lineage>
</organism>
<evidence type="ECO:0000313" key="2">
    <source>
        <dbReference type="Proteomes" id="UP000836387"/>
    </source>
</evidence>
<accession>A0ACA9TI47</accession>
<protein>
    <submittedName>
        <fullName evidence="1">Uncharacterized protein</fullName>
    </submittedName>
</protein>
<gene>
    <name evidence="1" type="ORF">CRV2_00002002</name>
</gene>
<name>A0ACA9TI47_BIOOC</name>
<sequence>MGSLIEHAAEVPLAAPLAPLAPANDFTPTQWSVFLAIADTVIPAIDAGGLLSARDGLEKKYYGEQPSDIPAFRELIRRMLFEGLPKSDTDQLRRVLDILRYGSALADTISYSAGSLVLTGRTSAINNQPRHVRGQILLSWSQSRFSALRLLQRQLVFITKQCWARTSPTFCSYVGIPRVPINCKVAKGYDFSFLQIPPGEVPEVIETDVVIVGSGCGGAVSARVLAEAGLRVLVVDKGYYWSPEYFPMEQDTGPINLLMNGTTDDGSVIIIAGQTWGGGGTINWSASLQLPGYVRREWANTGLPYFMSSAFQDSFERVSEAMSVSTENLRHSKPNQKLIKGCQRVGWSHAEVPQNCGGEDHFCGQCGMGCRSGGKKGPTQVWLPKASAAGATFMEGFDVTRVTFDDSVRGERKATGVEGVWRPRASEAVGFDANSPPRKVIVRAKKVIVSGGTIQSPLLLLRSGLKNRQIGRNLYLHPVALLGAVYDEEMDPWEGPIISAVCTEFENIDGAGHGVKLETTSMLPWSWLVWVPWKNGPQYKEAAAKMKNTAGFISVSKDKHTGRVYPDPQDGRFRVDYSPSQLDKSHILAGLEALARINFEAGAREIFSSVPTLESFVRKEGEDMATTELAFQEWLEKLRSHGFPAPETGFVAAHQMGTCRMSASPKKGVVDPKGQVWGTKGLYVIDASVFPTASGVNPFLTTMAIADSLSRDIARVWSKERL</sequence>
<proteinExistence type="predicted"/>
<dbReference type="Proteomes" id="UP000836387">
    <property type="component" value="Unassembled WGS sequence"/>
</dbReference>
<comment type="caution">
    <text evidence="1">The sequence shown here is derived from an EMBL/GenBank/DDBJ whole genome shotgun (WGS) entry which is preliminary data.</text>
</comment>
<dbReference type="EMBL" id="CADEHS020000005">
    <property type="protein sequence ID" value="CAG9940587.1"/>
    <property type="molecule type" value="Genomic_DNA"/>
</dbReference>
<keyword evidence="2" id="KW-1185">Reference proteome</keyword>
<evidence type="ECO:0000313" key="1">
    <source>
        <dbReference type="EMBL" id="CAG9940587.1"/>
    </source>
</evidence>
<reference evidence="1" key="2">
    <citation type="submission" date="2021-10" db="EMBL/GenBank/DDBJ databases">
        <authorList>
            <person name="Piombo E."/>
        </authorList>
    </citation>
    <scope>NUCLEOTIDE SEQUENCE</scope>
</reference>